<dbReference type="PANTHER" id="PTHR39210:SF1">
    <property type="entry name" value="HEPARIN-SULFATE LYASE"/>
    <property type="match status" value="1"/>
</dbReference>
<feature type="domain" description="Heparin-sulfate lyase N-terminal" evidence="1">
    <location>
        <begin position="23"/>
        <end position="169"/>
    </location>
</feature>
<gene>
    <name evidence="2" type="ORF">S12H4_53902</name>
</gene>
<name>X1VFS8_9ZZZZ</name>
<evidence type="ECO:0000313" key="2">
    <source>
        <dbReference type="EMBL" id="GAJ05805.1"/>
    </source>
</evidence>
<dbReference type="Gene3D" id="1.50.10.100">
    <property type="entry name" value="Chondroitin AC/alginate lyase"/>
    <property type="match status" value="1"/>
</dbReference>
<feature type="non-terminal residue" evidence="2">
    <location>
        <position position="1"/>
    </location>
</feature>
<dbReference type="EMBL" id="BARW01034380">
    <property type="protein sequence ID" value="GAJ05805.1"/>
    <property type="molecule type" value="Genomic_DNA"/>
</dbReference>
<dbReference type="SUPFAM" id="SSF48230">
    <property type="entry name" value="Chondroitin AC/alginate lyase"/>
    <property type="match status" value="1"/>
</dbReference>
<accession>X1VFS8</accession>
<dbReference type="PANTHER" id="PTHR39210">
    <property type="entry name" value="HEPARIN-SULFATE LYASE"/>
    <property type="match status" value="1"/>
</dbReference>
<dbReference type="AlphaFoldDB" id="X1VFS8"/>
<dbReference type="Pfam" id="PF16889">
    <property type="entry name" value="Hepar_II_III_N"/>
    <property type="match status" value="1"/>
</dbReference>
<reference evidence="2" key="1">
    <citation type="journal article" date="2014" name="Front. Microbiol.">
        <title>High frequency of phylogenetically diverse reductive dehalogenase-homologous genes in deep subseafloor sedimentary metagenomes.</title>
        <authorList>
            <person name="Kawai M."/>
            <person name="Futagami T."/>
            <person name="Toyoda A."/>
            <person name="Takaki Y."/>
            <person name="Nishi S."/>
            <person name="Hori S."/>
            <person name="Arai W."/>
            <person name="Tsubouchi T."/>
            <person name="Morono Y."/>
            <person name="Uchiyama I."/>
            <person name="Ito T."/>
            <person name="Fujiyama A."/>
            <person name="Inagaki F."/>
            <person name="Takami H."/>
        </authorList>
    </citation>
    <scope>NUCLEOTIDE SEQUENCE</scope>
    <source>
        <strain evidence="2">Expedition CK06-06</strain>
    </source>
</reference>
<proteinExistence type="predicted"/>
<feature type="non-terminal residue" evidence="2">
    <location>
        <position position="231"/>
    </location>
</feature>
<protein>
    <recommendedName>
        <fullName evidence="1">Heparin-sulfate lyase N-terminal domain-containing protein</fullName>
    </recommendedName>
</protein>
<dbReference type="InterPro" id="IPR008929">
    <property type="entry name" value="Chondroitin_lyas"/>
</dbReference>
<comment type="caution">
    <text evidence="2">The sequence shown here is derived from an EMBL/GenBank/DDBJ whole genome shotgun (WGS) entry which is preliminary data.</text>
</comment>
<organism evidence="2">
    <name type="scientific">marine sediment metagenome</name>
    <dbReference type="NCBI Taxonomy" id="412755"/>
    <lineage>
        <taxon>unclassified sequences</taxon>
        <taxon>metagenomes</taxon>
        <taxon>ecological metagenomes</taxon>
    </lineage>
</organism>
<dbReference type="InterPro" id="IPR031680">
    <property type="entry name" value="Hepar_II_III_N"/>
</dbReference>
<evidence type="ECO:0000259" key="1">
    <source>
        <dbReference type="Pfam" id="PF16889"/>
    </source>
</evidence>
<sequence length="231" mass="25790">REFEAFADINLTNLGPNWISGQEVAFRLIAFTFAYQVFSSSGTSTPDRIERLSLAIADHAARIPATLIYARAQNNNHLISEAAGLITAASCLPEHPKSRKWRDIGRHWFNHALQTQIANDGTYIQHSTNYHRLMLQIALWVYTLEGSFPKETHQKLAAATSWLLELADPGTGRVPNLGHNDGAYLQPLTSCSFHDYRPVLQAAAVTFLEEQPFPAGPWDELSLWLGLSKHA</sequence>